<name>A0A3L6TPC5_PANMI</name>
<evidence type="ECO:0000256" key="3">
    <source>
        <dbReference type="ARBA" id="ARBA00022771"/>
    </source>
</evidence>
<reference evidence="9" key="1">
    <citation type="journal article" date="2019" name="Nat. Commun.">
        <title>The genome of broomcorn millet.</title>
        <authorList>
            <person name="Zou C."/>
            <person name="Miki D."/>
            <person name="Li D."/>
            <person name="Tang Q."/>
            <person name="Xiao L."/>
            <person name="Rajput S."/>
            <person name="Deng P."/>
            <person name="Jia W."/>
            <person name="Huang R."/>
            <person name="Zhang M."/>
            <person name="Sun Y."/>
            <person name="Hu J."/>
            <person name="Fu X."/>
            <person name="Schnable P.S."/>
            <person name="Li F."/>
            <person name="Zhang H."/>
            <person name="Feng B."/>
            <person name="Zhu X."/>
            <person name="Liu R."/>
            <person name="Schnable J.C."/>
            <person name="Zhu J.-K."/>
            <person name="Zhang H."/>
        </authorList>
    </citation>
    <scope>NUCLEOTIDE SEQUENCE [LARGE SCALE GENOMIC DNA]</scope>
</reference>
<proteinExistence type="inferred from homology"/>
<dbReference type="Gene3D" id="2.40.50.140">
    <property type="entry name" value="Nucleic acid-binding proteins"/>
    <property type="match status" value="1"/>
</dbReference>
<keyword evidence="9" id="KW-1185">Reference proteome</keyword>
<dbReference type="EMBL" id="PQIB02000001">
    <property type="protein sequence ID" value="RLN42137.1"/>
    <property type="molecule type" value="Genomic_DNA"/>
</dbReference>
<keyword evidence="5" id="KW-0238">DNA-binding</keyword>
<evidence type="ECO:0000313" key="9">
    <source>
        <dbReference type="Proteomes" id="UP000275267"/>
    </source>
</evidence>
<evidence type="ECO:0000256" key="2">
    <source>
        <dbReference type="ARBA" id="ARBA00022723"/>
    </source>
</evidence>
<evidence type="ECO:0000256" key="1">
    <source>
        <dbReference type="ARBA" id="ARBA00005690"/>
    </source>
</evidence>
<accession>A0A3L6TPC5</accession>
<dbReference type="OrthoDB" id="692138at2759"/>
<dbReference type="Proteomes" id="UP000275267">
    <property type="component" value="Unassembled WGS sequence"/>
</dbReference>
<dbReference type="InterPro" id="IPR047192">
    <property type="entry name" value="Euk_RPA1_DBD_C"/>
</dbReference>
<dbReference type="GO" id="GO:0003677">
    <property type="term" value="F:DNA binding"/>
    <property type="evidence" value="ECO:0007669"/>
    <property type="project" value="UniProtKB-KW"/>
</dbReference>
<evidence type="ECO:0000313" key="8">
    <source>
        <dbReference type="EMBL" id="RLN42137.1"/>
    </source>
</evidence>
<dbReference type="PANTHER" id="PTHR47165:SF3">
    <property type="entry name" value="RETROTRANSPOSON-LIKE PROTEIN"/>
    <property type="match status" value="1"/>
</dbReference>
<dbReference type="PANTHER" id="PTHR47165">
    <property type="entry name" value="OS03G0429900 PROTEIN"/>
    <property type="match status" value="1"/>
</dbReference>
<dbReference type="Pfam" id="PF08646">
    <property type="entry name" value="Rep_fac-A_C"/>
    <property type="match status" value="1"/>
</dbReference>
<dbReference type="InterPro" id="IPR012340">
    <property type="entry name" value="NA-bd_OB-fold"/>
</dbReference>
<comment type="caution">
    <text evidence="8">The sequence shown here is derived from an EMBL/GenBank/DDBJ whole genome shotgun (WGS) entry which is preliminary data.</text>
</comment>
<evidence type="ECO:0000259" key="7">
    <source>
        <dbReference type="Pfam" id="PF08646"/>
    </source>
</evidence>
<keyword evidence="3" id="KW-0863">Zinc-finger</keyword>
<dbReference type="AlphaFoldDB" id="A0A3L6TPC5"/>
<dbReference type="SUPFAM" id="SSF50249">
    <property type="entry name" value="Nucleic acid-binding proteins"/>
    <property type="match status" value="1"/>
</dbReference>
<evidence type="ECO:0000256" key="5">
    <source>
        <dbReference type="ARBA" id="ARBA00023125"/>
    </source>
</evidence>
<keyword evidence="2" id="KW-0479">Metal-binding</keyword>
<dbReference type="GO" id="GO:0008270">
    <property type="term" value="F:zinc ion binding"/>
    <property type="evidence" value="ECO:0007669"/>
    <property type="project" value="UniProtKB-KW"/>
</dbReference>
<feature type="domain" description="Replication factor A C-terminal" evidence="7">
    <location>
        <begin position="143"/>
        <end position="259"/>
    </location>
</feature>
<comment type="similarity">
    <text evidence="1">Belongs to the replication factor A protein 1 family.</text>
</comment>
<feature type="compositionally biased region" description="Polar residues" evidence="6">
    <location>
        <begin position="279"/>
        <end position="296"/>
    </location>
</feature>
<feature type="region of interest" description="Disordered" evidence="6">
    <location>
        <begin position="257"/>
        <end position="296"/>
    </location>
</feature>
<dbReference type="CDD" id="cd04476">
    <property type="entry name" value="RPA1_DBD_C"/>
    <property type="match status" value="1"/>
</dbReference>
<organism evidence="8 9">
    <name type="scientific">Panicum miliaceum</name>
    <name type="common">Proso millet</name>
    <name type="synonym">Broomcorn millet</name>
    <dbReference type="NCBI Taxonomy" id="4540"/>
    <lineage>
        <taxon>Eukaryota</taxon>
        <taxon>Viridiplantae</taxon>
        <taxon>Streptophyta</taxon>
        <taxon>Embryophyta</taxon>
        <taxon>Tracheophyta</taxon>
        <taxon>Spermatophyta</taxon>
        <taxon>Magnoliopsida</taxon>
        <taxon>Liliopsida</taxon>
        <taxon>Poales</taxon>
        <taxon>Poaceae</taxon>
        <taxon>PACMAD clade</taxon>
        <taxon>Panicoideae</taxon>
        <taxon>Panicodae</taxon>
        <taxon>Paniceae</taxon>
        <taxon>Panicinae</taxon>
        <taxon>Panicum</taxon>
        <taxon>Panicum sect. Panicum</taxon>
    </lineage>
</organism>
<keyword evidence="4" id="KW-0862">Zinc</keyword>
<gene>
    <name evidence="8" type="ORF">C2845_PM01G44160</name>
</gene>
<evidence type="ECO:0000256" key="4">
    <source>
        <dbReference type="ARBA" id="ARBA00022833"/>
    </source>
</evidence>
<dbReference type="InterPro" id="IPR013955">
    <property type="entry name" value="Rep_factor-A_C"/>
</dbReference>
<evidence type="ECO:0000256" key="6">
    <source>
        <dbReference type="SAM" id="MobiDB-lite"/>
    </source>
</evidence>
<protein>
    <recommendedName>
        <fullName evidence="7">Replication factor A C-terminal domain-containing protein</fullName>
    </recommendedName>
</protein>
<sequence length="296" mass="33115">MIAHCRMLTSSLPMNRSLPGPYMLEFTCHTRINAARDSGAFPDYVYNLTPFEELHAYVGDKKKFHGRNYLSGHAAFHWYFNPAIPEASALVQSLRQGTFAIRRVGEPLGDIVQPVPKPLADLLTLKEMQDIDPYEFPEKGCTCTVTIVRLADDHSWWFPSCNLCNKSCKSDGSSYACYDCGTTDKYTYKYKLCFIASDGTDEAEMVCFGEIGRRIVGKSVEAIMRAPRGRDAVPLDIAGIVSSKFTFAVSMTEKSFRTPKKSYQDDETSLSLDPEVSAATRNDPQSNENVCTTDKR</sequence>